<evidence type="ECO:0000256" key="3">
    <source>
        <dbReference type="ARBA" id="ARBA00022741"/>
    </source>
</evidence>
<keyword evidence="4" id="KW-0067">ATP-binding</keyword>
<evidence type="ECO:0000256" key="7">
    <source>
        <dbReference type="SAM" id="Phobius"/>
    </source>
</evidence>
<feature type="transmembrane region" description="Helical" evidence="7">
    <location>
        <begin position="20"/>
        <end position="45"/>
    </location>
</feature>
<proteinExistence type="predicted"/>
<dbReference type="PANTHER" id="PTHR43394">
    <property type="entry name" value="ATP-DEPENDENT PERMEASE MDL1, MITOCHONDRIAL"/>
    <property type="match status" value="1"/>
</dbReference>
<keyword evidence="10" id="KW-1185">Reference proteome</keyword>
<evidence type="ECO:0000313" key="10">
    <source>
        <dbReference type="Proteomes" id="UP001185028"/>
    </source>
</evidence>
<dbReference type="PROSITE" id="PS50893">
    <property type="entry name" value="ABC_TRANSPORTER_2"/>
    <property type="match status" value="1"/>
</dbReference>
<dbReference type="InterPro" id="IPR036640">
    <property type="entry name" value="ABC1_TM_sf"/>
</dbReference>
<keyword evidence="6 7" id="KW-0472">Membrane</keyword>
<dbReference type="EMBL" id="JAVDQH010000016">
    <property type="protein sequence ID" value="MDR6245684.1"/>
    <property type="molecule type" value="Genomic_DNA"/>
</dbReference>
<gene>
    <name evidence="9" type="ORF">JOC58_003597</name>
</gene>
<dbReference type="Pfam" id="PF00005">
    <property type="entry name" value="ABC_tran"/>
    <property type="match status" value="1"/>
</dbReference>
<dbReference type="InterPro" id="IPR003593">
    <property type="entry name" value="AAA+_ATPase"/>
</dbReference>
<dbReference type="InterPro" id="IPR003439">
    <property type="entry name" value="ABC_transporter-like_ATP-bd"/>
</dbReference>
<comment type="caution">
    <text evidence="9">The sequence shown here is derived from an EMBL/GenBank/DDBJ whole genome shotgun (WGS) entry which is preliminary data.</text>
</comment>
<keyword evidence="5 7" id="KW-1133">Transmembrane helix</keyword>
<evidence type="ECO:0000256" key="5">
    <source>
        <dbReference type="ARBA" id="ARBA00022989"/>
    </source>
</evidence>
<dbReference type="Proteomes" id="UP001185028">
    <property type="component" value="Unassembled WGS sequence"/>
</dbReference>
<dbReference type="RefSeq" id="WP_188777671.1">
    <property type="nucleotide sequence ID" value="NZ_BMMB01000011.1"/>
</dbReference>
<keyword evidence="3" id="KW-0547">Nucleotide-binding</keyword>
<evidence type="ECO:0000313" key="9">
    <source>
        <dbReference type="EMBL" id="MDR6245684.1"/>
    </source>
</evidence>
<evidence type="ECO:0000256" key="1">
    <source>
        <dbReference type="ARBA" id="ARBA00004651"/>
    </source>
</evidence>
<protein>
    <submittedName>
        <fullName evidence="9">ABC-type multidrug transport system fused ATPase/permease subunit</fullName>
    </submittedName>
</protein>
<dbReference type="SUPFAM" id="SSF52540">
    <property type="entry name" value="P-loop containing nucleoside triphosphate hydrolases"/>
    <property type="match status" value="1"/>
</dbReference>
<keyword evidence="2 7" id="KW-0812">Transmembrane</keyword>
<accession>A0ABU1J2E2</accession>
<evidence type="ECO:0000256" key="2">
    <source>
        <dbReference type="ARBA" id="ARBA00022692"/>
    </source>
</evidence>
<evidence type="ECO:0000256" key="6">
    <source>
        <dbReference type="ARBA" id="ARBA00023136"/>
    </source>
</evidence>
<dbReference type="InterPro" id="IPR027417">
    <property type="entry name" value="P-loop_NTPase"/>
</dbReference>
<name>A0ABU1J2E2_9BACL</name>
<dbReference type="InterPro" id="IPR039421">
    <property type="entry name" value="Type_1_exporter"/>
</dbReference>
<evidence type="ECO:0000256" key="4">
    <source>
        <dbReference type="ARBA" id="ARBA00022840"/>
    </source>
</evidence>
<feature type="domain" description="ABC transporter" evidence="8">
    <location>
        <begin position="95"/>
        <end position="329"/>
    </location>
</feature>
<sequence>MINKRNIYGESLKWRTQIIFLIYGGYLTISNQITIGDFVVVYQFASRFLAVTNDCYTLSTDLVEGMVHVERLRTIDKYQKEQSGNIMLLNPIKKIQFKNVFFRYHPQGAFVLDDLNLDIDAGKKIALVGRSGSGKSSIAKILTKLETVESGQILIDQIPINNINNNSLRNNIAIASQDPHIFPESIKTNILMGASKTEEKVQKTIQRVCISDLIDNQSQGLEKLVGDRGVTLSGGQKHRLAIARALIRDSEILILDESTSALDFETERKIQMNIDNYRKGKTTIIIAHRLSTVMNSDMICFMKNGRIVASGTHDELMSDFNEYRELVEKEIID</sequence>
<reference evidence="9 10" key="1">
    <citation type="submission" date="2023-07" db="EMBL/GenBank/DDBJ databases">
        <title>Genomic Encyclopedia of Type Strains, Phase IV (KMG-IV): sequencing the most valuable type-strain genomes for metagenomic binning, comparative biology and taxonomic classification.</title>
        <authorList>
            <person name="Goeker M."/>
        </authorList>
    </citation>
    <scope>NUCLEOTIDE SEQUENCE [LARGE SCALE GENOMIC DNA]</scope>
    <source>
        <strain evidence="9 10">DSM 22170</strain>
    </source>
</reference>
<evidence type="ECO:0000259" key="8">
    <source>
        <dbReference type="PROSITE" id="PS50893"/>
    </source>
</evidence>
<organism evidence="9 10">
    <name type="scientific">Paenibacillus hunanensis</name>
    <dbReference type="NCBI Taxonomy" id="539262"/>
    <lineage>
        <taxon>Bacteria</taxon>
        <taxon>Bacillati</taxon>
        <taxon>Bacillota</taxon>
        <taxon>Bacilli</taxon>
        <taxon>Bacillales</taxon>
        <taxon>Paenibacillaceae</taxon>
        <taxon>Paenibacillus</taxon>
    </lineage>
</organism>
<dbReference type="Gene3D" id="1.20.1560.10">
    <property type="entry name" value="ABC transporter type 1, transmembrane domain"/>
    <property type="match status" value="1"/>
</dbReference>
<dbReference type="PANTHER" id="PTHR43394:SF1">
    <property type="entry name" value="ATP-BINDING CASSETTE SUB-FAMILY B MEMBER 10, MITOCHONDRIAL"/>
    <property type="match status" value="1"/>
</dbReference>
<comment type="subcellular location">
    <subcellularLocation>
        <location evidence="1">Cell membrane</location>
        <topology evidence="1">Multi-pass membrane protein</topology>
    </subcellularLocation>
</comment>
<dbReference type="SUPFAM" id="SSF90123">
    <property type="entry name" value="ABC transporter transmembrane region"/>
    <property type="match status" value="1"/>
</dbReference>
<dbReference type="Gene3D" id="3.40.50.300">
    <property type="entry name" value="P-loop containing nucleotide triphosphate hydrolases"/>
    <property type="match status" value="1"/>
</dbReference>
<dbReference type="SMART" id="SM00382">
    <property type="entry name" value="AAA"/>
    <property type="match status" value="1"/>
</dbReference>